<name>A0A974NF29_9GAMM</name>
<dbReference type="Pfam" id="PF13091">
    <property type="entry name" value="PLDc_2"/>
    <property type="match status" value="2"/>
</dbReference>
<dbReference type="KEGG" id="eaz:JHT90_12800"/>
<feature type="domain" description="PLD phosphodiesterase" evidence="1">
    <location>
        <begin position="369"/>
        <end position="396"/>
    </location>
</feature>
<dbReference type="Proteomes" id="UP000595278">
    <property type="component" value="Chromosome"/>
</dbReference>
<dbReference type="CDD" id="cd09113">
    <property type="entry name" value="PLDc_ymdC_like_2"/>
    <property type="match status" value="1"/>
</dbReference>
<accession>A0A974NF29</accession>
<proteinExistence type="predicted"/>
<dbReference type="GO" id="GO:0032049">
    <property type="term" value="P:cardiolipin biosynthetic process"/>
    <property type="evidence" value="ECO:0007669"/>
    <property type="project" value="UniProtKB-ARBA"/>
</dbReference>
<keyword evidence="3" id="KW-1185">Reference proteome</keyword>
<dbReference type="PANTHER" id="PTHR21248">
    <property type="entry name" value="CARDIOLIPIN SYNTHASE"/>
    <property type="match status" value="1"/>
</dbReference>
<dbReference type="PANTHER" id="PTHR21248:SF12">
    <property type="entry name" value="CARDIOLIPIN SYNTHASE C"/>
    <property type="match status" value="1"/>
</dbReference>
<dbReference type="AlphaFoldDB" id="A0A974NF29"/>
<dbReference type="Gene3D" id="3.30.870.10">
    <property type="entry name" value="Endonuclease Chain A"/>
    <property type="match status" value="2"/>
</dbReference>
<dbReference type="CDD" id="cd09111">
    <property type="entry name" value="PLDc_ymdC_like_1"/>
    <property type="match status" value="1"/>
</dbReference>
<dbReference type="SUPFAM" id="SSF56024">
    <property type="entry name" value="Phospholipase D/nuclease"/>
    <property type="match status" value="2"/>
</dbReference>
<reference evidence="2 3" key="1">
    <citation type="submission" date="2021-01" db="EMBL/GenBank/DDBJ databases">
        <title>Entomomonas sp. F2A isolated from a house cricket (Acheta domesticus).</title>
        <authorList>
            <person name="Spergser J."/>
            <person name="Busse H.-J."/>
        </authorList>
    </citation>
    <scope>NUCLEOTIDE SEQUENCE [LARGE SCALE GENOMIC DNA]</scope>
    <source>
        <strain evidence="2 3">F2A</strain>
    </source>
</reference>
<dbReference type="EMBL" id="CP067393">
    <property type="protein sequence ID" value="QQP85247.1"/>
    <property type="molecule type" value="Genomic_DNA"/>
</dbReference>
<gene>
    <name evidence="2" type="ORF">JHT90_12800</name>
</gene>
<dbReference type="SMART" id="SM00155">
    <property type="entry name" value="PLDc"/>
    <property type="match status" value="2"/>
</dbReference>
<dbReference type="GO" id="GO:0030572">
    <property type="term" value="F:phosphatidyltransferase activity"/>
    <property type="evidence" value="ECO:0007669"/>
    <property type="project" value="UniProtKB-ARBA"/>
</dbReference>
<dbReference type="InterPro" id="IPR025202">
    <property type="entry name" value="PLD-like_dom"/>
</dbReference>
<evidence type="ECO:0000313" key="3">
    <source>
        <dbReference type="Proteomes" id="UP000595278"/>
    </source>
</evidence>
<sequence length="478" mass="54716">MLPVDNTTTIDKALHPLLDAHPNQTGLVLLDSNLDAFTLRAITAKEAGRSLDLQYYIWNNDLTGNLLSYELLRAADRGVRIRLLLDDMNVSEDNVLATLEQHPNIEVRLYNPVYSRKSTLLKVSEMVYRGSRLNRRMHNKIWLADGRVSIVGGRNIGDEYFDAAKQTNFFDVDVLLLGDAVKDTQIIFDQFWNSIATVPLKELIKVKEEALSSLRQYIKDVDEDVIKIKNVYIERLRESSTVEAIFNNERPIYWTDDAHVYSDPPEKAYDLSKDKWIVNSLVPFWLDAKEQLILISPYFVPGEEGMKILKKLRSQDVGVGVVTNSLAATDVMVVHSGYAPYRIPLLEEGIKIYEFTPYQKVNKNLFGSSGASLHTKVFIVDHKTSFIGSFNFDPRSARLNTEMGVLFVHPALTKELIALYEYKVEKNNSYELFLEDGKLRWLDGTADPERIWKHDPEVGIFNRMILKVLSWLPIESQL</sequence>
<evidence type="ECO:0000313" key="2">
    <source>
        <dbReference type="EMBL" id="QQP85247.1"/>
    </source>
</evidence>
<dbReference type="PROSITE" id="PS50035">
    <property type="entry name" value="PLD"/>
    <property type="match status" value="2"/>
</dbReference>
<organism evidence="2 3">
    <name type="scientific">Entomomonas asaccharolytica</name>
    <dbReference type="NCBI Taxonomy" id="2785331"/>
    <lineage>
        <taxon>Bacteria</taxon>
        <taxon>Pseudomonadati</taxon>
        <taxon>Pseudomonadota</taxon>
        <taxon>Gammaproteobacteria</taxon>
        <taxon>Pseudomonadales</taxon>
        <taxon>Pseudomonadaceae</taxon>
        <taxon>Entomomonas</taxon>
    </lineage>
</organism>
<dbReference type="RefSeq" id="WP_201091636.1">
    <property type="nucleotide sequence ID" value="NZ_CP067393.1"/>
</dbReference>
<dbReference type="InterPro" id="IPR001736">
    <property type="entry name" value="PLipase_D/transphosphatidylase"/>
</dbReference>
<evidence type="ECO:0000259" key="1">
    <source>
        <dbReference type="PROSITE" id="PS50035"/>
    </source>
</evidence>
<protein>
    <submittedName>
        <fullName evidence="2">Phospholipase D family protein</fullName>
    </submittedName>
</protein>
<feature type="domain" description="PLD phosphodiesterase" evidence="1">
    <location>
        <begin position="133"/>
        <end position="160"/>
    </location>
</feature>